<evidence type="ECO:0000313" key="11">
    <source>
        <dbReference type="EMBL" id="SCZ66505.1"/>
    </source>
</evidence>
<dbReference type="SMART" id="SM00086">
    <property type="entry name" value="PAC"/>
    <property type="match status" value="3"/>
</dbReference>
<proteinExistence type="predicted"/>
<dbReference type="PROSITE" id="PS50113">
    <property type="entry name" value="PAC"/>
    <property type="match status" value="3"/>
</dbReference>
<dbReference type="InterPro" id="IPR013655">
    <property type="entry name" value="PAS_fold_3"/>
</dbReference>
<dbReference type="RefSeq" id="WP_092998747.1">
    <property type="nucleotide sequence ID" value="NZ_FMWD01000011.1"/>
</dbReference>
<dbReference type="InterPro" id="IPR003661">
    <property type="entry name" value="HisK_dim/P_dom"/>
</dbReference>
<organism evidence="11 12">
    <name type="scientific">Thiohalomonas denitrificans</name>
    <dbReference type="NCBI Taxonomy" id="415747"/>
    <lineage>
        <taxon>Bacteria</taxon>
        <taxon>Pseudomonadati</taxon>
        <taxon>Pseudomonadota</taxon>
        <taxon>Gammaproteobacteria</taxon>
        <taxon>Thiohalomonadales</taxon>
        <taxon>Thiohalomonadaceae</taxon>
        <taxon>Thiohalomonas</taxon>
    </lineage>
</organism>
<feature type="coiled-coil region" evidence="7">
    <location>
        <begin position="484"/>
        <end position="518"/>
    </location>
</feature>
<evidence type="ECO:0000259" key="9">
    <source>
        <dbReference type="PROSITE" id="PS50112"/>
    </source>
</evidence>
<dbReference type="InterPro" id="IPR036890">
    <property type="entry name" value="HATPase_C_sf"/>
</dbReference>
<dbReference type="Pfam" id="PF13426">
    <property type="entry name" value="PAS_9"/>
    <property type="match status" value="1"/>
</dbReference>
<dbReference type="Pfam" id="PF00989">
    <property type="entry name" value="PAS"/>
    <property type="match status" value="2"/>
</dbReference>
<dbReference type="GO" id="GO:0006355">
    <property type="term" value="P:regulation of DNA-templated transcription"/>
    <property type="evidence" value="ECO:0007669"/>
    <property type="project" value="InterPro"/>
</dbReference>
<accession>A0A1G5QXE0</accession>
<dbReference type="GO" id="GO:0005886">
    <property type="term" value="C:plasma membrane"/>
    <property type="evidence" value="ECO:0007669"/>
    <property type="project" value="UniProtKB-ARBA"/>
</dbReference>
<name>A0A1G5QXE0_9GAMM</name>
<comment type="catalytic activity">
    <reaction evidence="1">
        <text>ATP + protein L-histidine = ADP + protein N-phospho-L-histidine.</text>
        <dbReference type="EC" id="2.7.13.3"/>
    </reaction>
</comment>
<dbReference type="InterPro" id="IPR036097">
    <property type="entry name" value="HisK_dim/P_sf"/>
</dbReference>
<dbReference type="CDD" id="cd00082">
    <property type="entry name" value="HisKA"/>
    <property type="match status" value="1"/>
</dbReference>
<dbReference type="InterPro" id="IPR003594">
    <property type="entry name" value="HATPase_dom"/>
</dbReference>
<dbReference type="PANTHER" id="PTHR42878:SF15">
    <property type="entry name" value="BACTERIOPHYTOCHROME"/>
    <property type="match status" value="1"/>
</dbReference>
<dbReference type="SUPFAM" id="SSF55874">
    <property type="entry name" value="ATPase domain of HSP90 chaperone/DNA topoisomerase II/histidine kinase"/>
    <property type="match status" value="1"/>
</dbReference>
<evidence type="ECO:0000256" key="6">
    <source>
        <dbReference type="ARBA" id="ARBA00023136"/>
    </source>
</evidence>
<dbReference type="InterPro" id="IPR013767">
    <property type="entry name" value="PAS_fold"/>
</dbReference>
<gene>
    <name evidence="11" type="ORF">SAMN03097708_02977</name>
</gene>
<evidence type="ECO:0000313" key="12">
    <source>
        <dbReference type="Proteomes" id="UP000199648"/>
    </source>
</evidence>
<feature type="domain" description="PAS" evidence="9">
    <location>
        <begin position="4"/>
        <end position="78"/>
    </location>
</feature>
<dbReference type="SMART" id="SM00091">
    <property type="entry name" value="PAS"/>
    <property type="match status" value="4"/>
</dbReference>
<evidence type="ECO:0000256" key="7">
    <source>
        <dbReference type="SAM" id="Coils"/>
    </source>
</evidence>
<dbReference type="FunFam" id="1.10.287.130:FF:000070">
    <property type="entry name" value="Histidine kinase sensor protein"/>
    <property type="match status" value="1"/>
</dbReference>
<keyword evidence="3" id="KW-0597">Phosphoprotein</keyword>
<dbReference type="InterPro" id="IPR004358">
    <property type="entry name" value="Sig_transdc_His_kin-like_C"/>
</dbReference>
<keyword evidence="6" id="KW-0472">Membrane</keyword>
<feature type="domain" description="PAC" evidence="10">
    <location>
        <begin position="447"/>
        <end position="496"/>
    </location>
</feature>
<feature type="domain" description="PAC" evidence="10">
    <location>
        <begin position="206"/>
        <end position="258"/>
    </location>
</feature>
<evidence type="ECO:0000259" key="8">
    <source>
        <dbReference type="PROSITE" id="PS50109"/>
    </source>
</evidence>
<feature type="domain" description="PAS" evidence="9">
    <location>
        <begin position="263"/>
        <end position="329"/>
    </location>
</feature>
<dbReference type="AlphaFoldDB" id="A0A1G5QXE0"/>
<evidence type="ECO:0000256" key="1">
    <source>
        <dbReference type="ARBA" id="ARBA00000085"/>
    </source>
</evidence>
<feature type="domain" description="PAS" evidence="9">
    <location>
        <begin position="130"/>
        <end position="203"/>
    </location>
</feature>
<dbReference type="NCBIfam" id="TIGR00229">
    <property type="entry name" value="sensory_box"/>
    <property type="match status" value="3"/>
</dbReference>
<dbReference type="OrthoDB" id="7051794at2"/>
<dbReference type="InterPro" id="IPR050351">
    <property type="entry name" value="BphY/WalK/GraS-like"/>
</dbReference>
<dbReference type="EC" id="2.7.13.3" evidence="2"/>
<dbReference type="FunFam" id="3.30.565.10:FF:000006">
    <property type="entry name" value="Sensor histidine kinase WalK"/>
    <property type="match status" value="1"/>
</dbReference>
<dbReference type="InterPro" id="IPR005467">
    <property type="entry name" value="His_kinase_dom"/>
</dbReference>
<dbReference type="InterPro" id="IPR000700">
    <property type="entry name" value="PAS-assoc_C"/>
</dbReference>
<dbReference type="PANTHER" id="PTHR42878">
    <property type="entry name" value="TWO-COMPONENT HISTIDINE KINASE"/>
    <property type="match status" value="1"/>
</dbReference>
<dbReference type="Gene3D" id="1.10.287.130">
    <property type="match status" value="1"/>
</dbReference>
<evidence type="ECO:0000256" key="4">
    <source>
        <dbReference type="ARBA" id="ARBA00022679"/>
    </source>
</evidence>
<feature type="domain" description="Histidine kinase" evidence="8">
    <location>
        <begin position="525"/>
        <end position="739"/>
    </location>
</feature>
<dbReference type="InterPro" id="IPR000014">
    <property type="entry name" value="PAS"/>
</dbReference>
<dbReference type="InterPro" id="IPR001610">
    <property type="entry name" value="PAC"/>
</dbReference>
<dbReference type="PRINTS" id="PR00344">
    <property type="entry name" value="BCTRLSENSOR"/>
</dbReference>
<dbReference type="InterPro" id="IPR035965">
    <property type="entry name" value="PAS-like_dom_sf"/>
</dbReference>
<dbReference type="GO" id="GO:0000156">
    <property type="term" value="F:phosphorelay response regulator activity"/>
    <property type="evidence" value="ECO:0007669"/>
    <property type="project" value="TreeGrafter"/>
</dbReference>
<keyword evidence="5" id="KW-0418">Kinase</keyword>
<dbReference type="PROSITE" id="PS50112">
    <property type="entry name" value="PAS"/>
    <property type="match status" value="3"/>
</dbReference>
<dbReference type="Gene3D" id="3.30.565.10">
    <property type="entry name" value="Histidine kinase-like ATPase, C-terminal domain"/>
    <property type="match status" value="1"/>
</dbReference>
<protein>
    <recommendedName>
        <fullName evidence="2">histidine kinase</fullName>
        <ecNumber evidence="2">2.7.13.3</ecNumber>
    </recommendedName>
</protein>
<dbReference type="GO" id="GO:0030295">
    <property type="term" value="F:protein kinase activator activity"/>
    <property type="evidence" value="ECO:0007669"/>
    <property type="project" value="TreeGrafter"/>
</dbReference>
<dbReference type="Pfam" id="PF02518">
    <property type="entry name" value="HATPase_c"/>
    <property type="match status" value="1"/>
</dbReference>
<evidence type="ECO:0000256" key="2">
    <source>
        <dbReference type="ARBA" id="ARBA00012438"/>
    </source>
</evidence>
<sequence>MLAALKSLRSQIDSIFCLSPDAIVIGDINGIIRRVNPAVTRLSGFREEELIGQPAEQFAHPEDLPKLRSGLKKVFQGEMVEGYQIRALVKHGDFIWQEWNGVLLDNGAEFLSIGRDLTRQKNIEAALIDSEARFRRLAENAADMLYRMVLPEGRYEYVSPASSHLFGYSPEEFYWNPLLIREVLHPDWQEYFQKAWAALLDGRVPPTYEYQIIHKSGEVRWLNQRNVLVRDTTGRPVAIEGVVTDITDRKRAEDAARSHAGGYTTLLATSHDGFLRLGRSGRILETNDAYSRMSGFTPEELLRLRIFDLEAQESQADTERHIQQLVETGYERFESRHRAKDGTIIDVEVSSSYWATHDQMLAFIRDITERRRAQTALKAERHRFNGILDALPLYLVLLTTDFRVAFANRYVRERFGEPGERHCFELLFDRSEPCKTCRTYQVLNRPEPVEWHRVGRDGRDYYVYDFPFTDTDGSTLVLEAGLDITDLQQAEAEVRQLNATLEQKVNERTTELAAVNKELESFAYSVSHDLRGPLRAINGFSEIFQEDYGKGLDPIARSYLERISTAAEHMNDLIDGLLTLSRVMRGQLRTEPVNLSTLAEALIKEMSEVGPKRCVEWHIDPGLVADGDPTLIRILLQNLVDNALKYTARGKRALISVGEQWQGRQKVFYVKDNGIGFEEQYARQLFHPFERLHANGEYEGSGIGLATVQRIVHRHGGEVWAEGAVDQGAIIFFTLPSKSG</sequence>
<keyword evidence="4" id="KW-0808">Transferase</keyword>
<evidence type="ECO:0000256" key="5">
    <source>
        <dbReference type="ARBA" id="ARBA00022777"/>
    </source>
</evidence>
<keyword evidence="12" id="KW-1185">Reference proteome</keyword>
<dbReference type="STRING" id="415747.SAMN03097708_02977"/>
<dbReference type="Pfam" id="PF00512">
    <property type="entry name" value="HisKA"/>
    <property type="match status" value="1"/>
</dbReference>
<dbReference type="EMBL" id="FMWD01000011">
    <property type="protein sequence ID" value="SCZ66505.1"/>
    <property type="molecule type" value="Genomic_DNA"/>
</dbReference>
<keyword evidence="7" id="KW-0175">Coiled coil</keyword>
<feature type="domain" description="PAC" evidence="10">
    <location>
        <begin position="331"/>
        <end position="379"/>
    </location>
</feature>
<dbReference type="SUPFAM" id="SSF55785">
    <property type="entry name" value="PYP-like sensor domain (PAS domain)"/>
    <property type="match status" value="4"/>
</dbReference>
<dbReference type="Gene3D" id="3.30.450.20">
    <property type="entry name" value="PAS domain"/>
    <property type="match status" value="4"/>
</dbReference>
<dbReference type="SUPFAM" id="SSF47384">
    <property type="entry name" value="Homodimeric domain of signal transducing histidine kinase"/>
    <property type="match status" value="1"/>
</dbReference>
<dbReference type="SMART" id="SM00388">
    <property type="entry name" value="HisKA"/>
    <property type="match status" value="1"/>
</dbReference>
<dbReference type="SMART" id="SM00387">
    <property type="entry name" value="HATPase_c"/>
    <property type="match status" value="1"/>
</dbReference>
<dbReference type="CDD" id="cd00130">
    <property type="entry name" value="PAS"/>
    <property type="match status" value="3"/>
</dbReference>
<dbReference type="GO" id="GO:0000155">
    <property type="term" value="F:phosphorelay sensor kinase activity"/>
    <property type="evidence" value="ECO:0007669"/>
    <property type="project" value="InterPro"/>
</dbReference>
<dbReference type="Proteomes" id="UP000199648">
    <property type="component" value="Unassembled WGS sequence"/>
</dbReference>
<dbReference type="PROSITE" id="PS50109">
    <property type="entry name" value="HIS_KIN"/>
    <property type="match status" value="1"/>
</dbReference>
<dbReference type="GO" id="GO:0007234">
    <property type="term" value="P:osmosensory signaling via phosphorelay pathway"/>
    <property type="evidence" value="ECO:0007669"/>
    <property type="project" value="TreeGrafter"/>
</dbReference>
<evidence type="ECO:0000256" key="3">
    <source>
        <dbReference type="ARBA" id="ARBA00022553"/>
    </source>
</evidence>
<dbReference type="Pfam" id="PF08447">
    <property type="entry name" value="PAS_3"/>
    <property type="match status" value="1"/>
</dbReference>
<evidence type="ECO:0000259" key="10">
    <source>
        <dbReference type="PROSITE" id="PS50113"/>
    </source>
</evidence>
<reference evidence="11 12" key="1">
    <citation type="submission" date="2016-10" db="EMBL/GenBank/DDBJ databases">
        <authorList>
            <person name="de Groot N.N."/>
        </authorList>
    </citation>
    <scope>NUCLEOTIDE SEQUENCE [LARGE SCALE GENOMIC DNA]</scope>
    <source>
        <strain evidence="11 12">HLD2</strain>
    </source>
</reference>